<name>A0ABP3J7K9_9BACI</name>
<evidence type="ECO:0000313" key="2">
    <source>
        <dbReference type="Proteomes" id="UP001501459"/>
    </source>
</evidence>
<organism evidence="1 2">
    <name type="scientific">Lentibacillus halophilus</name>
    <dbReference type="NCBI Taxonomy" id="295065"/>
    <lineage>
        <taxon>Bacteria</taxon>
        <taxon>Bacillati</taxon>
        <taxon>Bacillota</taxon>
        <taxon>Bacilli</taxon>
        <taxon>Bacillales</taxon>
        <taxon>Bacillaceae</taxon>
        <taxon>Lentibacillus</taxon>
    </lineage>
</organism>
<comment type="caution">
    <text evidence="1">The sequence shown here is derived from an EMBL/GenBank/DDBJ whole genome shotgun (WGS) entry which is preliminary data.</text>
</comment>
<reference evidence="2" key="1">
    <citation type="journal article" date="2019" name="Int. J. Syst. Evol. Microbiol.">
        <title>The Global Catalogue of Microorganisms (GCM) 10K type strain sequencing project: providing services to taxonomists for standard genome sequencing and annotation.</title>
        <authorList>
            <consortium name="The Broad Institute Genomics Platform"/>
            <consortium name="The Broad Institute Genome Sequencing Center for Infectious Disease"/>
            <person name="Wu L."/>
            <person name="Ma J."/>
        </authorList>
    </citation>
    <scope>NUCLEOTIDE SEQUENCE [LARGE SCALE GENOMIC DNA]</scope>
    <source>
        <strain evidence="2">JCM 12149</strain>
    </source>
</reference>
<protein>
    <recommendedName>
        <fullName evidence="3">Transcriptional regulator</fullName>
    </recommendedName>
</protein>
<accession>A0ABP3J7K9</accession>
<sequence>MFSVDEATAQGRFKAFNEELNHEQCLEDRFYTIRKADDEARVEIKQLLGELEIAHVKSLPRSQRNAILRRVKHIKGLSQRQAARISGVSANLIFKA</sequence>
<evidence type="ECO:0008006" key="3">
    <source>
        <dbReference type="Google" id="ProtNLM"/>
    </source>
</evidence>
<proteinExistence type="predicted"/>
<keyword evidence="2" id="KW-1185">Reference proteome</keyword>
<gene>
    <name evidence="1" type="ORF">GCM10008983_19000</name>
</gene>
<dbReference type="Proteomes" id="UP001501459">
    <property type="component" value="Unassembled WGS sequence"/>
</dbReference>
<dbReference type="EMBL" id="BAAADM010000053">
    <property type="protein sequence ID" value="GAA0442116.1"/>
    <property type="molecule type" value="Genomic_DNA"/>
</dbReference>
<evidence type="ECO:0000313" key="1">
    <source>
        <dbReference type="EMBL" id="GAA0442116.1"/>
    </source>
</evidence>
<dbReference type="RefSeq" id="WP_343752611.1">
    <property type="nucleotide sequence ID" value="NZ_BAAADM010000053.1"/>
</dbReference>